<dbReference type="InterPro" id="IPR004101">
    <property type="entry name" value="Mur_ligase_C"/>
</dbReference>
<dbReference type="EC" id="6.3.2.17" evidence="6"/>
<evidence type="ECO:0000256" key="5">
    <source>
        <dbReference type="ARBA" id="ARBA00013023"/>
    </source>
</evidence>
<comment type="function">
    <text evidence="1">Functions in two distinct reactions of the de novo folate biosynthetic pathway. Catalyzes the addition of a glutamate residue to dihydropteroate (7,8-dihydropteroate or H2Pte) to form dihydrofolate (7,8-dihydrofolate monoglutamate or H2Pte-Glu). Also catalyzes successive additions of L-glutamate to tetrahydrofolate or 10-formyltetrahydrofolate or 5,10-methylenetetrahydrofolate, leading to folylpolyglutamate derivatives.</text>
</comment>
<dbReference type="OrthoDB" id="9809356at2"/>
<evidence type="ECO:0000256" key="4">
    <source>
        <dbReference type="ARBA" id="ARBA00008276"/>
    </source>
</evidence>
<dbReference type="InterPro" id="IPR001645">
    <property type="entry name" value="Folylpolyglutamate_synth"/>
</dbReference>
<dbReference type="EC" id="6.3.2.12" evidence="5"/>
<comment type="caution">
    <text evidence="24">The sequence shown here is derived from an EMBL/GenBank/DDBJ whole genome shotgun (WGS) entry which is preliminary data.</text>
</comment>
<evidence type="ECO:0000256" key="16">
    <source>
        <dbReference type="ARBA" id="ARBA00032510"/>
    </source>
</evidence>
<dbReference type="GO" id="GO:0004326">
    <property type="term" value="F:tetrahydrofolylpolyglutamate synthase activity"/>
    <property type="evidence" value="ECO:0007669"/>
    <property type="project" value="UniProtKB-EC"/>
</dbReference>
<reference evidence="24 25" key="1">
    <citation type="submission" date="2019-04" db="EMBL/GenBank/DDBJ databases">
        <title>Reference strain of H23.</title>
        <authorList>
            <person name="Luo X."/>
        </authorList>
    </citation>
    <scope>NUCLEOTIDE SEQUENCE [LARGE SCALE GENOMIC DNA]</scope>
    <source>
        <strain evidence="24 25">H23</strain>
    </source>
</reference>
<evidence type="ECO:0000256" key="9">
    <source>
        <dbReference type="ARBA" id="ARBA00022723"/>
    </source>
</evidence>
<dbReference type="Proteomes" id="UP000308707">
    <property type="component" value="Unassembled WGS sequence"/>
</dbReference>
<dbReference type="SUPFAM" id="SSF53244">
    <property type="entry name" value="MurD-like peptide ligases, peptide-binding domain"/>
    <property type="match status" value="1"/>
</dbReference>
<dbReference type="InterPro" id="IPR036565">
    <property type="entry name" value="Mur-like_cat_sf"/>
</dbReference>
<sequence>MNGRSLADWLEYVERQHPKSIDMGLDRVREVASRLGLGKPAKHVVTIGGTNGKGSTVAFVEAIAKAAGWRIGAYTSPHLLAYNERVRIGGQDASDEALIEAFEAIEAARLSPSPLGRGVGARVRNSDANPNVGVSTEPSSAPAGHLLPRGEGEGISLTYFEYGTLAALWLFERGDLDLAILEVGLGGRLDATNIVDPDVAVITTVDLDHQDYLGDDREKIGFEKAGIARAWKPLVLGEDDPPASVLRHAYAIGASALRAGSDFFFERIDGAHWRWREIGYGIELPTPKLAAPAQLRNAATAIAALRALGEPIDDAALIAGVAAANVAGRLQAFDRGGVEVVVDVGHNPQAARELARWLNSFAGGASAPTEAVGAEAPPARAKRTYAVFAALGDKDVAGVVDALAECVDGWFLAGLADVNPRGLGADAFAQRLSATAAGAGSRHATVPEALAAALAQAQPGDRVLIFGSFHTAAAALVALGASVG</sequence>
<feature type="region of interest" description="Disordered" evidence="21">
    <location>
        <begin position="126"/>
        <end position="146"/>
    </location>
</feature>
<evidence type="ECO:0000256" key="15">
    <source>
        <dbReference type="ARBA" id="ARBA00030592"/>
    </source>
</evidence>
<dbReference type="Gene3D" id="3.40.1190.10">
    <property type="entry name" value="Mur-like, catalytic domain"/>
    <property type="match status" value="1"/>
</dbReference>
<evidence type="ECO:0000259" key="23">
    <source>
        <dbReference type="Pfam" id="PF08245"/>
    </source>
</evidence>
<evidence type="ECO:0000256" key="19">
    <source>
        <dbReference type="ARBA" id="ARBA00049035"/>
    </source>
</evidence>
<comment type="catalytic activity">
    <reaction evidence="17">
        <text>(6S)-5,6,7,8-tetrahydrofolyl-(gamma-L-Glu)(n) + L-glutamate + ATP = (6S)-5,6,7,8-tetrahydrofolyl-(gamma-L-Glu)(n+1) + ADP + phosphate + H(+)</text>
        <dbReference type="Rhea" id="RHEA:10580"/>
        <dbReference type="Rhea" id="RHEA-COMP:14738"/>
        <dbReference type="Rhea" id="RHEA-COMP:14740"/>
        <dbReference type="ChEBI" id="CHEBI:15378"/>
        <dbReference type="ChEBI" id="CHEBI:29985"/>
        <dbReference type="ChEBI" id="CHEBI:30616"/>
        <dbReference type="ChEBI" id="CHEBI:43474"/>
        <dbReference type="ChEBI" id="CHEBI:141005"/>
        <dbReference type="ChEBI" id="CHEBI:456216"/>
        <dbReference type="EC" id="6.3.2.17"/>
    </reaction>
</comment>
<protein>
    <recommendedName>
        <fullName evidence="7">Dihydrofolate synthase/folylpolyglutamate synthase</fullName>
        <ecNumber evidence="5">6.3.2.12</ecNumber>
        <ecNumber evidence="6">6.3.2.17</ecNumber>
    </recommendedName>
    <alternativeName>
        <fullName evidence="16">Folylpoly-gamma-glutamate synthetase-dihydrofolate synthetase</fullName>
    </alternativeName>
    <alternativeName>
        <fullName evidence="14">Folylpolyglutamate synthetase</fullName>
    </alternativeName>
    <alternativeName>
        <fullName evidence="15">Tetrahydrofolylpolyglutamate synthase</fullName>
    </alternativeName>
</protein>
<name>A0A4U5JWA5_9GAMM</name>
<dbReference type="InterPro" id="IPR013221">
    <property type="entry name" value="Mur_ligase_cen"/>
</dbReference>
<dbReference type="UniPathway" id="UPA00077">
    <property type="reaction ID" value="UER00157"/>
</dbReference>
<evidence type="ECO:0000256" key="17">
    <source>
        <dbReference type="ARBA" id="ARBA00047493"/>
    </source>
</evidence>
<evidence type="ECO:0000256" key="20">
    <source>
        <dbReference type="ARBA" id="ARBA00049161"/>
    </source>
</evidence>
<dbReference type="PROSITE" id="PS01012">
    <property type="entry name" value="FOLYLPOLYGLU_SYNT_2"/>
    <property type="match status" value="1"/>
</dbReference>
<dbReference type="Pfam" id="PF08245">
    <property type="entry name" value="Mur_ligase_M"/>
    <property type="match status" value="1"/>
</dbReference>
<dbReference type="AlphaFoldDB" id="A0A4U5JWA5"/>
<keyword evidence="8" id="KW-0436">Ligase</keyword>
<comment type="catalytic activity">
    <reaction evidence="20">
        <text>7,8-dihydropteroate + L-glutamate + ATP = 7,8-dihydrofolate + ADP + phosphate + H(+)</text>
        <dbReference type="Rhea" id="RHEA:23584"/>
        <dbReference type="ChEBI" id="CHEBI:15378"/>
        <dbReference type="ChEBI" id="CHEBI:17839"/>
        <dbReference type="ChEBI" id="CHEBI:29985"/>
        <dbReference type="ChEBI" id="CHEBI:30616"/>
        <dbReference type="ChEBI" id="CHEBI:43474"/>
        <dbReference type="ChEBI" id="CHEBI:57451"/>
        <dbReference type="ChEBI" id="CHEBI:456216"/>
        <dbReference type="EC" id="6.3.2.12"/>
    </reaction>
</comment>
<evidence type="ECO:0000256" key="21">
    <source>
        <dbReference type="SAM" id="MobiDB-lite"/>
    </source>
</evidence>
<dbReference type="GO" id="GO:0005737">
    <property type="term" value="C:cytoplasm"/>
    <property type="evidence" value="ECO:0007669"/>
    <property type="project" value="TreeGrafter"/>
</dbReference>
<dbReference type="GO" id="GO:0005524">
    <property type="term" value="F:ATP binding"/>
    <property type="evidence" value="ECO:0007669"/>
    <property type="project" value="UniProtKB-KW"/>
</dbReference>
<evidence type="ECO:0000259" key="22">
    <source>
        <dbReference type="Pfam" id="PF02875"/>
    </source>
</evidence>
<dbReference type="PANTHER" id="PTHR11136:SF0">
    <property type="entry name" value="DIHYDROFOLATE SYNTHETASE-RELATED"/>
    <property type="match status" value="1"/>
</dbReference>
<keyword evidence="12" id="KW-0460">Magnesium</keyword>
<dbReference type="Gene3D" id="3.90.190.20">
    <property type="entry name" value="Mur ligase, C-terminal domain"/>
    <property type="match status" value="1"/>
</dbReference>
<keyword evidence="11" id="KW-0067">ATP-binding</keyword>
<comment type="pathway">
    <text evidence="2">Cofactor biosynthesis; tetrahydrofolate biosynthesis; 7,8-dihydrofolate from 2-amino-4-hydroxy-6-hydroxymethyl-7,8-dihydropteridine diphosphate and 4-aminobenzoate: step 2/2.</text>
</comment>
<evidence type="ECO:0000256" key="6">
    <source>
        <dbReference type="ARBA" id="ARBA00013025"/>
    </source>
</evidence>
<evidence type="ECO:0000256" key="18">
    <source>
        <dbReference type="ARBA" id="ARBA00047808"/>
    </source>
</evidence>
<dbReference type="Pfam" id="PF02875">
    <property type="entry name" value="Mur_ligase_C"/>
    <property type="match status" value="1"/>
</dbReference>
<comment type="catalytic activity">
    <reaction evidence="19">
        <text>(6R)-5,10-methylenetetrahydrofolyl-(gamma-L-Glu)(n) + L-glutamate + ATP = (6R)-5,10-methylenetetrahydrofolyl-(gamma-L-Glu)(n+1) + ADP + phosphate + H(+)</text>
        <dbReference type="Rhea" id="RHEA:51912"/>
        <dbReference type="Rhea" id="RHEA-COMP:13257"/>
        <dbReference type="Rhea" id="RHEA-COMP:13258"/>
        <dbReference type="ChEBI" id="CHEBI:15378"/>
        <dbReference type="ChEBI" id="CHEBI:29985"/>
        <dbReference type="ChEBI" id="CHEBI:30616"/>
        <dbReference type="ChEBI" id="CHEBI:43474"/>
        <dbReference type="ChEBI" id="CHEBI:136572"/>
        <dbReference type="ChEBI" id="CHEBI:456216"/>
        <dbReference type="EC" id="6.3.2.17"/>
    </reaction>
</comment>
<dbReference type="EMBL" id="SZUA01000001">
    <property type="protein sequence ID" value="TKR33925.1"/>
    <property type="molecule type" value="Genomic_DNA"/>
</dbReference>
<feature type="domain" description="Mur ligase central" evidence="23">
    <location>
        <begin position="164"/>
        <end position="245"/>
    </location>
</feature>
<dbReference type="NCBIfam" id="TIGR01499">
    <property type="entry name" value="folC"/>
    <property type="match status" value="1"/>
</dbReference>
<evidence type="ECO:0000256" key="2">
    <source>
        <dbReference type="ARBA" id="ARBA00004799"/>
    </source>
</evidence>
<dbReference type="InterPro" id="IPR036615">
    <property type="entry name" value="Mur_ligase_C_dom_sf"/>
</dbReference>
<evidence type="ECO:0000256" key="11">
    <source>
        <dbReference type="ARBA" id="ARBA00022840"/>
    </source>
</evidence>
<dbReference type="GO" id="GO:0046656">
    <property type="term" value="P:folic acid biosynthetic process"/>
    <property type="evidence" value="ECO:0007669"/>
    <property type="project" value="UniProtKB-KW"/>
</dbReference>
<gene>
    <name evidence="24" type="ORF">FCE95_06545</name>
</gene>
<dbReference type="GO" id="GO:0008841">
    <property type="term" value="F:dihydrofolate synthase activity"/>
    <property type="evidence" value="ECO:0007669"/>
    <property type="project" value="UniProtKB-EC"/>
</dbReference>
<comment type="catalytic activity">
    <reaction evidence="18">
        <text>10-formyltetrahydrofolyl-(gamma-L-Glu)(n) + L-glutamate + ATP = 10-formyltetrahydrofolyl-(gamma-L-Glu)(n+1) + ADP + phosphate + H(+)</text>
        <dbReference type="Rhea" id="RHEA:51904"/>
        <dbReference type="Rhea" id="RHEA-COMP:13088"/>
        <dbReference type="Rhea" id="RHEA-COMP:14300"/>
        <dbReference type="ChEBI" id="CHEBI:15378"/>
        <dbReference type="ChEBI" id="CHEBI:29985"/>
        <dbReference type="ChEBI" id="CHEBI:30616"/>
        <dbReference type="ChEBI" id="CHEBI:43474"/>
        <dbReference type="ChEBI" id="CHEBI:134413"/>
        <dbReference type="ChEBI" id="CHEBI:456216"/>
        <dbReference type="EC" id="6.3.2.17"/>
    </reaction>
</comment>
<evidence type="ECO:0000313" key="25">
    <source>
        <dbReference type="Proteomes" id="UP000308707"/>
    </source>
</evidence>
<dbReference type="SUPFAM" id="SSF53623">
    <property type="entry name" value="MurD-like peptide ligases, catalytic domain"/>
    <property type="match status" value="2"/>
</dbReference>
<evidence type="ECO:0000256" key="7">
    <source>
        <dbReference type="ARBA" id="ARBA00019357"/>
    </source>
</evidence>
<dbReference type="RefSeq" id="WP_137266130.1">
    <property type="nucleotide sequence ID" value="NZ_SZUA01000001.1"/>
</dbReference>
<dbReference type="PANTHER" id="PTHR11136">
    <property type="entry name" value="FOLYLPOLYGLUTAMATE SYNTHASE-RELATED"/>
    <property type="match status" value="1"/>
</dbReference>
<evidence type="ECO:0000313" key="24">
    <source>
        <dbReference type="EMBL" id="TKR33925.1"/>
    </source>
</evidence>
<keyword evidence="13" id="KW-0289">Folate biosynthesis</keyword>
<evidence type="ECO:0000256" key="14">
    <source>
        <dbReference type="ARBA" id="ARBA00030048"/>
    </source>
</evidence>
<evidence type="ECO:0000256" key="10">
    <source>
        <dbReference type="ARBA" id="ARBA00022741"/>
    </source>
</evidence>
<keyword evidence="9" id="KW-0479">Metal-binding</keyword>
<comment type="similarity">
    <text evidence="4">Belongs to the folylpolyglutamate synthase family.</text>
</comment>
<dbReference type="InterPro" id="IPR018109">
    <property type="entry name" value="Folylpolyglutamate_synth_CS"/>
</dbReference>
<dbReference type="GO" id="GO:0046654">
    <property type="term" value="P:tetrahydrofolate biosynthetic process"/>
    <property type="evidence" value="ECO:0007669"/>
    <property type="project" value="UniProtKB-UniPathway"/>
</dbReference>
<evidence type="ECO:0000256" key="12">
    <source>
        <dbReference type="ARBA" id="ARBA00022842"/>
    </source>
</evidence>
<evidence type="ECO:0000256" key="1">
    <source>
        <dbReference type="ARBA" id="ARBA00002714"/>
    </source>
</evidence>
<keyword evidence="10" id="KW-0547">Nucleotide-binding</keyword>
<feature type="domain" description="Mur ligase C-terminal" evidence="22">
    <location>
        <begin position="328"/>
        <end position="469"/>
    </location>
</feature>
<evidence type="ECO:0000256" key="3">
    <source>
        <dbReference type="ARBA" id="ARBA00005150"/>
    </source>
</evidence>
<keyword evidence="25" id="KW-1185">Reference proteome</keyword>
<accession>A0A4U5JWA5</accession>
<proteinExistence type="inferred from homology"/>
<evidence type="ECO:0000256" key="13">
    <source>
        <dbReference type="ARBA" id="ARBA00022909"/>
    </source>
</evidence>
<organism evidence="24 25">
    <name type="scientific">Luteimonas gilva</name>
    <dbReference type="NCBI Taxonomy" id="2572684"/>
    <lineage>
        <taxon>Bacteria</taxon>
        <taxon>Pseudomonadati</taxon>
        <taxon>Pseudomonadota</taxon>
        <taxon>Gammaproteobacteria</taxon>
        <taxon>Lysobacterales</taxon>
        <taxon>Lysobacteraceae</taxon>
        <taxon>Luteimonas</taxon>
    </lineage>
</organism>
<comment type="pathway">
    <text evidence="3">Cofactor biosynthesis; tetrahydrofolylpolyglutamate biosynthesis.</text>
</comment>
<feature type="compositionally biased region" description="Polar residues" evidence="21">
    <location>
        <begin position="126"/>
        <end position="139"/>
    </location>
</feature>
<evidence type="ECO:0000256" key="8">
    <source>
        <dbReference type="ARBA" id="ARBA00022598"/>
    </source>
</evidence>
<dbReference type="GO" id="GO:0046872">
    <property type="term" value="F:metal ion binding"/>
    <property type="evidence" value="ECO:0007669"/>
    <property type="project" value="UniProtKB-KW"/>
</dbReference>